<dbReference type="AlphaFoldDB" id="V8N7V4"/>
<proteinExistence type="predicted"/>
<accession>V8N7V4</accession>
<protein>
    <submittedName>
        <fullName evidence="1">Uncharacterized protein</fullName>
    </submittedName>
</protein>
<keyword evidence="2" id="KW-1185">Reference proteome</keyword>
<comment type="caution">
    <text evidence="1">The sequence shown here is derived from an EMBL/GenBank/DDBJ whole genome shotgun (WGS) entry which is preliminary data.</text>
</comment>
<evidence type="ECO:0000313" key="1">
    <source>
        <dbReference type="EMBL" id="ETE57637.1"/>
    </source>
</evidence>
<gene>
    <name evidence="1" type="ORF">L345_16644</name>
</gene>
<dbReference type="Proteomes" id="UP000018936">
    <property type="component" value="Unassembled WGS sequence"/>
</dbReference>
<dbReference type="EMBL" id="AZIM01008020">
    <property type="protein sequence ID" value="ETE57637.1"/>
    <property type="molecule type" value="Genomic_DNA"/>
</dbReference>
<name>V8N7V4_OPHHA</name>
<organism evidence="1 2">
    <name type="scientific">Ophiophagus hannah</name>
    <name type="common">King cobra</name>
    <name type="synonym">Naja hannah</name>
    <dbReference type="NCBI Taxonomy" id="8665"/>
    <lineage>
        <taxon>Eukaryota</taxon>
        <taxon>Metazoa</taxon>
        <taxon>Chordata</taxon>
        <taxon>Craniata</taxon>
        <taxon>Vertebrata</taxon>
        <taxon>Euteleostomi</taxon>
        <taxon>Lepidosauria</taxon>
        <taxon>Squamata</taxon>
        <taxon>Bifurcata</taxon>
        <taxon>Unidentata</taxon>
        <taxon>Episquamata</taxon>
        <taxon>Toxicofera</taxon>
        <taxon>Serpentes</taxon>
        <taxon>Colubroidea</taxon>
        <taxon>Elapidae</taxon>
        <taxon>Elapinae</taxon>
        <taxon>Ophiophagus</taxon>
    </lineage>
</organism>
<evidence type="ECO:0000313" key="2">
    <source>
        <dbReference type="Proteomes" id="UP000018936"/>
    </source>
</evidence>
<reference evidence="1 2" key="1">
    <citation type="journal article" date="2013" name="Proc. Natl. Acad. Sci. U.S.A.">
        <title>The king cobra genome reveals dynamic gene evolution and adaptation in the snake venom system.</title>
        <authorList>
            <person name="Vonk F.J."/>
            <person name="Casewell N.R."/>
            <person name="Henkel C.V."/>
            <person name="Heimberg A.M."/>
            <person name="Jansen H.J."/>
            <person name="McCleary R.J."/>
            <person name="Kerkkamp H.M."/>
            <person name="Vos R.A."/>
            <person name="Guerreiro I."/>
            <person name="Calvete J.J."/>
            <person name="Wuster W."/>
            <person name="Woods A.E."/>
            <person name="Logan J.M."/>
            <person name="Harrison R.A."/>
            <person name="Castoe T.A."/>
            <person name="de Koning A.P."/>
            <person name="Pollock D.D."/>
            <person name="Yandell M."/>
            <person name="Calderon D."/>
            <person name="Renjifo C."/>
            <person name="Currier R.B."/>
            <person name="Salgado D."/>
            <person name="Pla D."/>
            <person name="Sanz L."/>
            <person name="Hyder A.S."/>
            <person name="Ribeiro J.M."/>
            <person name="Arntzen J.W."/>
            <person name="van den Thillart G.E."/>
            <person name="Boetzer M."/>
            <person name="Pirovano W."/>
            <person name="Dirks R.P."/>
            <person name="Spaink H.P."/>
            <person name="Duboule D."/>
            <person name="McGlinn E."/>
            <person name="Kini R.M."/>
            <person name="Richardson M.K."/>
        </authorList>
    </citation>
    <scope>NUCLEOTIDE SEQUENCE</scope>
    <source>
        <tissue evidence="1">Blood</tissue>
    </source>
</reference>
<feature type="non-terminal residue" evidence="1">
    <location>
        <position position="1"/>
    </location>
</feature>
<sequence length="186" mass="20291">MKELAKLSADVTFATEFINMDGIAVLTRLVEGSSKLLSQKERGGGSRLVAMGYPLSLAMEGELRGSRRSPRGFPGWTRQLGHGLRLLEPPGSRVAPSAALGHFGQRGHIREELKGLLEAEKKLSSRRGALYLPLQLRRDAGLHSDCLLGAHGPRPHLLGHGLRQLHQAGAVRWERERGCPGEPGWC</sequence>